<dbReference type="InterPro" id="IPR002347">
    <property type="entry name" value="SDR_fam"/>
</dbReference>
<dbReference type="RefSeq" id="WP_091847991.1">
    <property type="nucleotide sequence ID" value="NZ_FMBL01000003.1"/>
</dbReference>
<accession>A0A1C4H6C2</accession>
<dbReference type="SMART" id="SM00822">
    <property type="entry name" value="PKS_KR"/>
    <property type="match status" value="1"/>
</dbReference>
<dbReference type="FunFam" id="3.40.50.720:FF:000047">
    <property type="entry name" value="NADP-dependent L-serine/L-allo-threonine dehydrogenase"/>
    <property type="match status" value="1"/>
</dbReference>
<dbReference type="OrthoDB" id="9775296at2"/>
<comment type="similarity">
    <text evidence="1">Belongs to the short-chain dehydrogenases/reductases (SDR) family.</text>
</comment>
<gene>
    <name evidence="4" type="ORF">GA0061077_1146</name>
</gene>
<evidence type="ECO:0000313" key="5">
    <source>
        <dbReference type="Proteomes" id="UP000242610"/>
    </source>
</evidence>
<evidence type="ECO:0000259" key="3">
    <source>
        <dbReference type="SMART" id="SM00822"/>
    </source>
</evidence>
<dbReference type="SUPFAM" id="SSF51735">
    <property type="entry name" value="NAD(P)-binding Rossmann-fold domains"/>
    <property type="match status" value="1"/>
</dbReference>
<dbReference type="Proteomes" id="UP000242610">
    <property type="component" value="Unassembled WGS sequence"/>
</dbReference>
<dbReference type="GO" id="GO:0016616">
    <property type="term" value="F:oxidoreductase activity, acting on the CH-OH group of donors, NAD or NADP as acceptor"/>
    <property type="evidence" value="ECO:0007669"/>
    <property type="project" value="UniProtKB-ARBA"/>
</dbReference>
<evidence type="ECO:0000313" key="4">
    <source>
        <dbReference type="EMBL" id="SCC80323.1"/>
    </source>
</evidence>
<dbReference type="InterPro" id="IPR036291">
    <property type="entry name" value="NAD(P)-bd_dom_sf"/>
</dbReference>
<dbReference type="Pfam" id="PF00106">
    <property type="entry name" value="adh_short"/>
    <property type="match status" value="1"/>
</dbReference>
<feature type="domain" description="Ketoreductase" evidence="3">
    <location>
        <begin position="27"/>
        <end position="204"/>
    </location>
</feature>
<evidence type="ECO:0000256" key="1">
    <source>
        <dbReference type="ARBA" id="ARBA00006484"/>
    </source>
</evidence>
<dbReference type="InterPro" id="IPR057326">
    <property type="entry name" value="KR_dom"/>
</dbReference>
<dbReference type="EMBL" id="FMBL01000003">
    <property type="protein sequence ID" value="SCC80323.1"/>
    <property type="molecule type" value="Genomic_DNA"/>
</dbReference>
<protein>
    <submittedName>
        <fullName evidence="4">NADP-dependent 3-hydroxy acid dehydrogenase YdfG</fullName>
    </submittedName>
</protein>
<dbReference type="STRING" id="1505727.GA0061077_1146"/>
<dbReference type="PANTHER" id="PTHR42901:SF1">
    <property type="entry name" value="ALCOHOL DEHYDROGENASE"/>
    <property type="match status" value="1"/>
</dbReference>
<sequence>MVGTQAGITAEYEGKSEIRLGNTITSKRAVVTGASSGIGRATVLQLASAGWKVVALARRRDKLVELSDQLGDACEYVVCDLTDEASTQEAVNRILRGGPVKALVNCAGGAIGQDPIEECNIDDWRNMYEVNVLGTLRITKKLLPALKQAPGGGTVVVVSSVAGIEPYEGGAGYCAAKSAERVLAQVLRFEQVGQPLRVIDVSPGMVRTEEFSLNRFHGDRAKADAVYEGVPDPLTGDDIAECIEWALDLPDSVDVDSLVVRPRAQASAHRVYREG</sequence>
<keyword evidence="2" id="KW-0560">Oxidoreductase</keyword>
<name>A0A1C4H6C2_9BIFI</name>
<dbReference type="PRINTS" id="PR00081">
    <property type="entry name" value="GDHRDH"/>
</dbReference>
<dbReference type="PANTHER" id="PTHR42901">
    <property type="entry name" value="ALCOHOL DEHYDROGENASE"/>
    <property type="match status" value="1"/>
</dbReference>
<organism evidence="4 5">
    <name type="scientific">Bifidobacterium commune</name>
    <dbReference type="NCBI Taxonomy" id="1505727"/>
    <lineage>
        <taxon>Bacteria</taxon>
        <taxon>Bacillati</taxon>
        <taxon>Actinomycetota</taxon>
        <taxon>Actinomycetes</taxon>
        <taxon>Bifidobacteriales</taxon>
        <taxon>Bifidobacteriaceae</taxon>
        <taxon>Bifidobacterium</taxon>
    </lineage>
</organism>
<keyword evidence="5" id="KW-1185">Reference proteome</keyword>
<proteinExistence type="inferred from homology"/>
<dbReference type="AlphaFoldDB" id="A0A1C4H6C2"/>
<evidence type="ECO:0000256" key="2">
    <source>
        <dbReference type="ARBA" id="ARBA00023002"/>
    </source>
</evidence>
<dbReference type="Gene3D" id="3.40.50.720">
    <property type="entry name" value="NAD(P)-binding Rossmann-like Domain"/>
    <property type="match status" value="1"/>
</dbReference>
<reference evidence="5" key="1">
    <citation type="submission" date="2016-08" db="EMBL/GenBank/DDBJ databases">
        <authorList>
            <person name="Varghese N."/>
            <person name="Submissions Spin"/>
        </authorList>
    </citation>
    <scope>NUCLEOTIDE SEQUENCE [LARGE SCALE GENOMIC DNA]</scope>
    <source>
        <strain evidence="5">R-52791</strain>
    </source>
</reference>